<proteinExistence type="predicted"/>
<organism evidence="1 2">
    <name type="scientific">Miniphocaeibacter halophilus</name>
    <dbReference type="NCBI Taxonomy" id="2931922"/>
    <lineage>
        <taxon>Bacteria</taxon>
        <taxon>Bacillati</taxon>
        <taxon>Bacillota</taxon>
        <taxon>Tissierellia</taxon>
        <taxon>Tissierellales</taxon>
        <taxon>Peptoniphilaceae</taxon>
        <taxon>Miniphocaeibacter</taxon>
    </lineage>
</organism>
<reference evidence="1 2" key="1">
    <citation type="journal article" date="2022" name="Int. J. Syst. Evol. Microbiol.">
        <title>Miniphocaeibacter halophilus sp. nov., an ammonium-tolerant acetate-producing bacterium isolated from a biogas system.</title>
        <authorList>
            <person name="Schnurer A."/>
            <person name="Singh A."/>
            <person name="Bi S."/>
            <person name="Qiao W."/>
            <person name="Westerholm M."/>
        </authorList>
    </citation>
    <scope>NUCLEOTIDE SEQUENCE [LARGE SCALE GENOMIC DNA]</scope>
    <source>
        <strain evidence="1 2">AMB_01</strain>
    </source>
</reference>
<dbReference type="EMBL" id="CP066744">
    <property type="protein sequence ID" value="QQK08030.1"/>
    <property type="molecule type" value="Genomic_DNA"/>
</dbReference>
<dbReference type="Proteomes" id="UP000595814">
    <property type="component" value="Chromosome"/>
</dbReference>
<evidence type="ECO:0000313" key="1">
    <source>
        <dbReference type="EMBL" id="QQK08030.1"/>
    </source>
</evidence>
<sequence length="82" mass="9439">MMVAKGFSKKLKLNIKSIKIDVSGEMDKNKSKGFSLIKTTYYIDTDDSEKQINKFINLIEKYCPVKLTITDSPEFETEIKII</sequence>
<gene>
    <name evidence="1" type="ORF">JFY71_00385</name>
</gene>
<keyword evidence="2" id="KW-1185">Reference proteome</keyword>
<name>A0AC61MQS1_9FIRM</name>
<protein>
    <submittedName>
        <fullName evidence="1">OsmC family protein</fullName>
    </submittedName>
</protein>
<accession>A0AC61MQS1</accession>
<evidence type="ECO:0000313" key="2">
    <source>
        <dbReference type="Proteomes" id="UP000595814"/>
    </source>
</evidence>